<dbReference type="AlphaFoldDB" id="A0A8D8M5M1"/>
<dbReference type="InterPro" id="IPR012677">
    <property type="entry name" value="Nucleotide-bd_a/b_plait_sf"/>
</dbReference>
<dbReference type="EMBL" id="HBUF01052711">
    <property type="protein sequence ID" value="CAG6622504.1"/>
    <property type="molecule type" value="Transcribed_RNA"/>
</dbReference>
<dbReference type="Gene3D" id="3.30.70.330">
    <property type="match status" value="1"/>
</dbReference>
<evidence type="ECO:0000259" key="4">
    <source>
        <dbReference type="PROSITE" id="PS50102"/>
    </source>
</evidence>
<evidence type="ECO:0000256" key="2">
    <source>
        <dbReference type="PROSITE-ProRule" id="PRU00176"/>
    </source>
</evidence>
<sequence>MSTRIFVGGFSYRVRERDIERFCDRYGRIREISMKNKYAFVEFEDYRDADDAVYELNGKSLLGERVTVEIAKGIDRSQERGGRRGYGGGGGGPPPRRGWGRDRDDRFGPPTRSDHRLIVENLSSRVSWQVISSCINILVQVT</sequence>
<dbReference type="FunFam" id="3.30.70.330:FF:000420">
    <property type="entry name" value="serine-arginine protein 55 isoform X1"/>
    <property type="match status" value="1"/>
</dbReference>
<dbReference type="SUPFAM" id="SSF54928">
    <property type="entry name" value="RNA-binding domain, RBD"/>
    <property type="match status" value="1"/>
</dbReference>
<dbReference type="CDD" id="cd12337">
    <property type="entry name" value="RRM1_SRSF4_like"/>
    <property type="match status" value="1"/>
</dbReference>
<evidence type="ECO:0000313" key="5">
    <source>
        <dbReference type="EMBL" id="CAG6622504.1"/>
    </source>
</evidence>
<feature type="region of interest" description="Disordered" evidence="3">
    <location>
        <begin position="73"/>
        <end position="113"/>
    </location>
</feature>
<proteinExistence type="predicted"/>
<dbReference type="SMART" id="SM00360">
    <property type="entry name" value="RRM"/>
    <property type="match status" value="1"/>
</dbReference>
<organism evidence="5">
    <name type="scientific">Cacopsylla melanoneura</name>
    <dbReference type="NCBI Taxonomy" id="428564"/>
    <lineage>
        <taxon>Eukaryota</taxon>
        <taxon>Metazoa</taxon>
        <taxon>Ecdysozoa</taxon>
        <taxon>Arthropoda</taxon>
        <taxon>Hexapoda</taxon>
        <taxon>Insecta</taxon>
        <taxon>Pterygota</taxon>
        <taxon>Neoptera</taxon>
        <taxon>Paraneoptera</taxon>
        <taxon>Hemiptera</taxon>
        <taxon>Sternorrhyncha</taxon>
        <taxon>Psylloidea</taxon>
        <taxon>Psyllidae</taxon>
        <taxon>Psyllinae</taxon>
        <taxon>Cacopsylla</taxon>
    </lineage>
</organism>
<dbReference type="PROSITE" id="PS50102">
    <property type="entry name" value="RRM"/>
    <property type="match status" value="1"/>
</dbReference>
<dbReference type="GO" id="GO:0005737">
    <property type="term" value="C:cytoplasm"/>
    <property type="evidence" value="ECO:0007669"/>
    <property type="project" value="TreeGrafter"/>
</dbReference>
<dbReference type="GO" id="GO:0003729">
    <property type="term" value="F:mRNA binding"/>
    <property type="evidence" value="ECO:0007669"/>
    <property type="project" value="TreeGrafter"/>
</dbReference>
<accession>A0A8D8M5M1</accession>
<dbReference type="InterPro" id="IPR035979">
    <property type="entry name" value="RBD_domain_sf"/>
</dbReference>
<reference evidence="5" key="1">
    <citation type="submission" date="2021-05" db="EMBL/GenBank/DDBJ databases">
        <authorList>
            <person name="Alioto T."/>
            <person name="Alioto T."/>
            <person name="Gomez Garrido J."/>
        </authorList>
    </citation>
    <scope>NUCLEOTIDE SEQUENCE</scope>
</reference>
<dbReference type="Pfam" id="PF00076">
    <property type="entry name" value="RRM_1"/>
    <property type="match status" value="1"/>
</dbReference>
<feature type="compositionally biased region" description="Basic and acidic residues" evidence="3">
    <location>
        <begin position="99"/>
        <end position="113"/>
    </location>
</feature>
<protein>
    <submittedName>
        <fullName evidence="5">Serine/arginine-rich splicing factor 4</fullName>
    </submittedName>
</protein>
<evidence type="ECO:0000256" key="1">
    <source>
        <dbReference type="ARBA" id="ARBA00022884"/>
    </source>
</evidence>
<dbReference type="PANTHER" id="PTHR23003:SF51">
    <property type="entry name" value="SERINE-ARGININE PROTEIN 55"/>
    <property type="match status" value="1"/>
</dbReference>
<feature type="domain" description="RRM" evidence="4">
    <location>
        <begin position="3"/>
        <end position="73"/>
    </location>
</feature>
<dbReference type="InterPro" id="IPR050374">
    <property type="entry name" value="RRT5_SRSF_SR"/>
</dbReference>
<feature type="compositionally biased region" description="Basic and acidic residues" evidence="3">
    <location>
        <begin position="73"/>
        <end position="82"/>
    </location>
</feature>
<evidence type="ECO:0000256" key="3">
    <source>
        <dbReference type="SAM" id="MobiDB-lite"/>
    </source>
</evidence>
<name>A0A8D8M5M1_9HEMI</name>
<keyword evidence="1 2" id="KW-0694">RNA-binding</keyword>
<dbReference type="PANTHER" id="PTHR23003">
    <property type="entry name" value="RNA RECOGNITION MOTIF RRM DOMAIN CONTAINING PROTEIN"/>
    <property type="match status" value="1"/>
</dbReference>
<dbReference type="InterPro" id="IPR000504">
    <property type="entry name" value="RRM_dom"/>
</dbReference>
<dbReference type="GO" id="GO:0005634">
    <property type="term" value="C:nucleus"/>
    <property type="evidence" value="ECO:0007669"/>
    <property type="project" value="TreeGrafter"/>
</dbReference>